<accession>A0A8E3B1B5</accession>
<evidence type="ECO:0000313" key="3">
    <source>
        <dbReference type="Proteomes" id="UP000245631"/>
    </source>
</evidence>
<sequence>MKTTLILGAMALCLAAPTVASADAIVITTNRHHHRNLDNNTHVAVINEDGQRLHHRKHGTEAFYDNGKRHWHRKHRPDTIVIRRADDRPMHRHRHIVIQDDQGDDSED</sequence>
<dbReference type="Proteomes" id="UP000245631">
    <property type="component" value="Unassembled WGS sequence"/>
</dbReference>
<feature type="chain" id="PRO_5034614941" evidence="1">
    <location>
        <begin position="23"/>
        <end position="108"/>
    </location>
</feature>
<evidence type="ECO:0000256" key="1">
    <source>
        <dbReference type="SAM" id="SignalP"/>
    </source>
</evidence>
<comment type="caution">
    <text evidence="2">The sequence shown here is derived from an EMBL/GenBank/DDBJ whole genome shotgun (WGS) entry which is preliminary data.</text>
</comment>
<evidence type="ECO:0000313" key="2">
    <source>
        <dbReference type="EMBL" id="PWJ86914.1"/>
    </source>
</evidence>
<organism evidence="2 3">
    <name type="scientific">Rhizobium loti</name>
    <name type="common">Mesorhizobium loti</name>
    <dbReference type="NCBI Taxonomy" id="381"/>
    <lineage>
        <taxon>Bacteria</taxon>
        <taxon>Pseudomonadati</taxon>
        <taxon>Pseudomonadota</taxon>
        <taxon>Alphaproteobacteria</taxon>
        <taxon>Hyphomicrobiales</taxon>
        <taxon>Phyllobacteriaceae</taxon>
        <taxon>Mesorhizobium</taxon>
    </lineage>
</organism>
<dbReference type="EMBL" id="QGGH01000020">
    <property type="protein sequence ID" value="PWJ86914.1"/>
    <property type="molecule type" value="Genomic_DNA"/>
</dbReference>
<feature type="signal peptide" evidence="1">
    <location>
        <begin position="1"/>
        <end position="22"/>
    </location>
</feature>
<gene>
    <name evidence="2" type="ORF">C8D77_12012</name>
</gene>
<proteinExistence type="predicted"/>
<dbReference type="GeneID" id="61055952"/>
<keyword evidence="1" id="KW-0732">Signal</keyword>
<name>A0A8E3B1B5_RHILI</name>
<reference evidence="2 3" key="1">
    <citation type="submission" date="2018-05" db="EMBL/GenBank/DDBJ databases">
        <title>Genomic Encyclopedia of Type Strains, Phase IV (KMG-IV): sequencing the most valuable type-strain genomes for metagenomic binning, comparative biology and taxonomic classification.</title>
        <authorList>
            <person name="Goeker M."/>
        </authorList>
    </citation>
    <scope>NUCLEOTIDE SEQUENCE [LARGE SCALE GENOMIC DNA]</scope>
    <source>
        <strain evidence="2 3">DSM 2626</strain>
    </source>
</reference>
<dbReference type="RefSeq" id="WP_109671797.1">
    <property type="nucleotide sequence ID" value="NZ_QGGH01000020.1"/>
</dbReference>
<protein>
    <submittedName>
        <fullName evidence="2">Uncharacterized protein</fullName>
    </submittedName>
</protein>
<dbReference type="AlphaFoldDB" id="A0A8E3B1B5"/>